<gene>
    <name evidence="2" type="ORF">FGU71_09595</name>
</gene>
<feature type="domain" description="Right handed beta helix" evidence="1">
    <location>
        <begin position="150"/>
        <end position="227"/>
    </location>
</feature>
<dbReference type="Gene3D" id="2.160.20.10">
    <property type="entry name" value="Single-stranded right-handed beta-helix, Pectin lyase-like"/>
    <property type="match status" value="1"/>
</dbReference>
<evidence type="ECO:0000313" key="2">
    <source>
        <dbReference type="EMBL" id="TRD12085.1"/>
    </source>
</evidence>
<name>A0A547PD89_9SPHN</name>
<accession>A0A547PD89</accession>
<dbReference type="Pfam" id="PF13229">
    <property type="entry name" value="Beta_helix"/>
    <property type="match status" value="1"/>
</dbReference>
<dbReference type="OrthoDB" id="6334921at2"/>
<proteinExistence type="predicted"/>
<evidence type="ECO:0000259" key="1">
    <source>
        <dbReference type="Pfam" id="PF13229"/>
    </source>
</evidence>
<dbReference type="InterPro" id="IPR006626">
    <property type="entry name" value="PbH1"/>
</dbReference>
<dbReference type="Proteomes" id="UP000316343">
    <property type="component" value="Unassembled WGS sequence"/>
</dbReference>
<dbReference type="InterPro" id="IPR039448">
    <property type="entry name" value="Beta_helix"/>
</dbReference>
<organism evidence="2 3">
    <name type="scientific">Erythrobacter insulae</name>
    <dbReference type="NCBI Taxonomy" id="2584124"/>
    <lineage>
        <taxon>Bacteria</taxon>
        <taxon>Pseudomonadati</taxon>
        <taxon>Pseudomonadota</taxon>
        <taxon>Alphaproteobacteria</taxon>
        <taxon>Sphingomonadales</taxon>
        <taxon>Erythrobacteraceae</taxon>
        <taxon>Erythrobacter/Porphyrobacter group</taxon>
        <taxon>Erythrobacter</taxon>
    </lineage>
</organism>
<dbReference type="EMBL" id="VHJK01000001">
    <property type="protein sequence ID" value="TRD12085.1"/>
    <property type="molecule type" value="Genomic_DNA"/>
</dbReference>
<dbReference type="AlphaFoldDB" id="A0A547PD89"/>
<evidence type="ECO:0000313" key="3">
    <source>
        <dbReference type="Proteomes" id="UP000316343"/>
    </source>
</evidence>
<dbReference type="SMART" id="SM00710">
    <property type="entry name" value="PbH1"/>
    <property type="match status" value="7"/>
</dbReference>
<sequence length="369" mass="38160">MSVIIQNKDFVIIATGAAFVAGPNVNSDLIDFDATSASFSSNCGGSALVDLSWTGGELDISRAHLSGTVPQGGSVGATMVGSPVAATTDGLSVRGATGGTSPRAKVDMVTIRGLTVIGAPITQANRTAYFSDPDTAPPIDSESDTWRNAGGDSGVFVMGAQSALIEDSTFFGIRDASIYMSAAPYDASLGGNYVMRGNRFYGGFDGISSKRGAQNITMENNVFVNIVRAMSLESLSQPLRDTNSQTAERIVDPVVMANNTFNGVQRAIQVESANNVTVSGNVIRNLGARVAQRNDPVRYSRYEGIVLEGVTNASITDNDILGIDGTRGSASTTVGITIASHAGVAGPIASSNVVVGSDNLLSNLDSDIE</sequence>
<dbReference type="InterPro" id="IPR011050">
    <property type="entry name" value="Pectin_lyase_fold/virulence"/>
</dbReference>
<comment type="caution">
    <text evidence="2">The sequence shown here is derived from an EMBL/GenBank/DDBJ whole genome shotgun (WGS) entry which is preliminary data.</text>
</comment>
<keyword evidence="3" id="KW-1185">Reference proteome</keyword>
<protein>
    <recommendedName>
        <fullName evidence="1">Right handed beta helix domain-containing protein</fullName>
    </recommendedName>
</protein>
<reference evidence="2 3" key="1">
    <citation type="submission" date="2019-06" db="EMBL/GenBank/DDBJ databases">
        <title>Erythrobacter insulae sp. nov., isolated from a tidal flat.</title>
        <authorList>
            <person name="Yoon J.-H."/>
        </authorList>
    </citation>
    <scope>NUCLEOTIDE SEQUENCE [LARGE SCALE GENOMIC DNA]</scope>
    <source>
        <strain evidence="2 3">JBTF-M21</strain>
    </source>
</reference>
<dbReference type="SUPFAM" id="SSF51126">
    <property type="entry name" value="Pectin lyase-like"/>
    <property type="match status" value="1"/>
</dbReference>
<dbReference type="InterPro" id="IPR012334">
    <property type="entry name" value="Pectin_lyas_fold"/>
</dbReference>